<dbReference type="PANTHER" id="PTHR15688">
    <property type="entry name" value="KINETOCHORE-ASSOCIATED PROTEIN 1"/>
    <property type="match status" value="1"/>
</dbReference>
<reference evidence="2 3" key="1">
    <citation type="journal article" date="2011" name="Cell">
        <title>The monarch butterfly genome yields insights into long-distance migration.</title>
        <authorList>
            <person name="Zhan S."/>
            <person name="Merlin C."/>
            <person name="Boore J.L."/>
            <person name="Reppert S.M."/>
        </authorList>
    </citation>
    <scope>NUCLEOTIDE SEQUENCE [LARGE SCALE GENOMIC DNA]</scope>
    <source>
        <strain evidence="2">F-2</strain>
    </source>
</reference>
<dbReference type="InParanoid" id="A0A212FJW4"/>
<protein>
    <submittedName>
        <fullName evidence="2">Rough Deal centromere/kinetochore protein</fullName>
    </submittedName>
</protein>
<dbReference type="GO" id="GO:1903394">
    <property type="term" value="P:protein localization to kinetochore involved in kinetochore assembly"/>
    <property type="evidence" value="ECO:0007669"/>
    <property type="project" value="TreeGrafter"/>
</dbReference>
<dbReference type="Pfam" id="PF10493">
    <property type="entry name" value="Rod_C"/>
    <property type="match status" value="1"/>
</dbReference>
<name>A0A212FJW4_DANPL</name>
<dbReference type="AlphaFoldDB" id="A0A212FJW4"/>
<dbReference type="eggNOG" id="KOG4256">
    <property type="taxonomic scope" value="Eukaryota"/>
</dbReference>
<dbReference type="EMBL" id="AGBW02008206">
    <property type="protein sequence ID" value="OWR54016.1"/>
    <property type="molecule type" value="Genomic_DNA"/>
</dbReference>
<evidence type="ECO:0000259" key="1">
    <source>
        <dbReference type="Pfam" id="PF10493"/>
    </source>
</evidence>
<dbReference type="GO" id="GO:0005828">
    <property type="term" value="C:kinetochore microtubule"/>
    <property type="evidence" value="ECO:0007669"/>
    <property type="project" value="TreeGrafter"/>
</dbReference>
<evidence type="ECO:0000313" key="3">
    <source>
        <dbReference type="Proteomes" id="UP000007151"/>
    </source>
</evidence>
<dbReference type="GO" id="GO:1990423">
    <property type="term" value="C:RZZ complex"/>
    <property type="evidence" value="ECO:0007669"/>
    <property type="project" value="TreeGrafter"/>
</dbReference>
<organism evidence="2 3">
    <name type="scientific">Danaus plexippus plexippus</name>
    <dbReference type="NCBI Taxonomy" id="278856"/>
    <lineage>
        <taxon>Eukaryota</taxon>
        <taxon>Metazoa</taxon>
        <taxon>Ecdysozoa</taxon>
        <taxon>Arthropoda</taxon>
        <taxon>Hexapoda</taxon>
        <taxon>Insecta</taxon>
        <taxon>Pterygota</taxon>
        <taxon>Neoptera</taxon>
        <taxon>Endopterygota</taxon>
        <taxon>Lepidoptera</taxon>
        <taxon>Glossata</taxon>
        <taxon>Ditrysia</taxon>
        <taxon>Papilionoidea</taxon>
        <taxon>Nymphalidae</taxon>
        <taxon>Danainae</taxon>
        <taxon>Danaini</taxon>
        <taxon>Danaina</taxon>
        <taxon>Danaus</taxon>
        <taxon>Danaus</taxon>
    </lineage>
</organism>
<dbReference type="GO" id="GO:0007094">
    <property type="term" value="P:mitotic spindle assembly checkpoint signaling"/>
    <property type="evidence" value="ECO:0007669"/>
    <property type="project" value="TreeGrafter"/>
</dbReference>
<evidence type="ECO:0000313" key="2">
    <source>
        <dbReference type="EMBL" id="OWR54016.1"/>
    </source>
</evidence>
<gene>
    <name evidence="2" type="ORF">KGM_201748</name>
</gene>
<sequence>MTNRKRADSNEADLKDEPWRLTSQEEPLLRTAHRCVRHIANMEWAGACLFYALQGCARGADQVAAAQLCYQFSQRWATLQPGNRAVRQMEKLHSSLSTRHVLYKIEWACEELIRLSTEPVQLINALYLHPKFVEKITRHDINRAANEIADKNNVNISSIRIQLLESILDKTYKENNVSPGLDPKDLITAKYILKATCPKMGAFYLSRIAFDDESDYNKCKKLRALQCLMSAVEPETAVKVARRERHVLWKSLIELFYIVHLERIDVPWVIATFLQDKTLALNQLLQVSGNNIESLKIAAELANKFGDSQIIRELIPVLMRASLFEEMIPLLLKVQNPPDNMIYSAWRAIMLSPFQRADYPITDRQKAKCLNALNLLPVCPVIKDDDLIEIWKNCIRCKCLGLGCLVLPYMTAQARQSLTELKKIDKRTLVINLKNLHNETYLVSGAMFVLENLTPKLSR</sequence>
<dbReference type="Proteomes" id="UP000007151">
    <property type="component" value="Unassembled WGS sequence"/>
</dbReference>
<dbReference type="GO" id="GO:0000070">
    <property type="term" value="P:mitotic sister chromatid segregation"/>
    <property type="evidence" value="ECO:0007669"/>
    <property type="project" value="TreeGrafter"/>
</dbReference>
<accession>A0A212FJW4</accession>
<comment type="caution">
    <text evidence="2">The sequence shown here is derived from an EMBL/GenBank/DDBJ whole genome shotgun (WGS) entry which is preliminary data.</text>
</comment>
<dbReference type="GO" id="GO:0005737">
    <property type="term" value="C:cytoplasm"/>
    <property type="evidence" value="ECO:0007669"/>
    <property type="project" value="TreeGrafter"/>
</dbReference>
<feature type="domain" description="RZZ complex subunit KNTC1/ROD C-terminal" evidence="1">
    <location>
        <begin position="23"/>
        <end position="421"/>
    </location>
</feature>
<dbReference type="GO" id="GO:0031267">
    <property type="term" value="F:small GTPase binding"/>
    <property type="evidence" value="ECO:0007669"/>
    <property type="project" value="TreeGrafter"/>
</dbReference>
<keyword evidence="3" id="KW-1185">Reference proteome</keyword>
<dbReference type="KEGG" id="dpl:KGM_201748"/>
<dbReference type="STRING" id="278856.A0A212FJW4"/>
<proteinExistence type="predicted"/>
<dbReference type="InterPro" id="IPR019527">
    <property type="entry name" value="RZZ-complex_KNTC1/ROD_C"/>
</dbReference>
<dbReference type="PANTHER" id="PTHR15688:SF1">
    <property type="entry name" value="KINETOCHORE-ASSOCIATED PROTEIN 1"/>
    <property type="match status" value="1"/>
</dbReference>
<dbReference type="InterPro" id="IPR052802">
    <property type="entry name" value="KNTC1"/>
</dbReference>